<sequence length="514" mass="53525">MIAMPATNTLTLHPGKVTLAELRRIHAAPLPLRLDPVARAGMQAAHTTVQRIVDEDLVVYGINTGFGKLASTKIAHERLAELQRNLVLSHSVGTGDALPDAVVRLILATKAISLARGHSGIRPEIAEALLALANANVLPVIPAKGSVGASGDLAPLAHLACVLIGEGQAKLNDKIVSGKDAMAAVGLEPFVLGPKEGLALLNGTQASTALALAGLFGAEDVFAAALVAGCLSLEAIKGSVKPFDARIHEARGQVGQIAVAAVVRALLDGSAIDPSHPHCGRVQDPYSIRCVPQVMGACLDNLQHAARVLTIEANAASDNPLVFSNGDVISGGNFHAEPVAFVADIIALAVAEIGAISERRLSLLLDPGLSGLPAFLILESGVNSGFMIAQVTAAALAAENQCLANPSSVTSLPTSANQEDHVSMATYGARRLADMVRNTAVVVGIEAMAAAQGMEFDRSLKSSPLIEAQFAAIRERVAYLEQDRFLAPDIESMREWAQQSTWPAPLLHCLPSHA</sequence>
<keyword evidence="6" id="KW-0963">Cytoplasm</keyword>
<dbReference type="InterPro" id="IPR008948">
    <property type="entry name" value="L-Aspartase-like"/>
</dbReference>
<dbReference type="GO" id="GO:0005737">
    <property type="term" value="C:cytoplasm"/>
    <property type="evidence" value="ECO:0007669"/>
    <property type="project" value="UniProtKB-SubCell"/>
</dbReference>
<comment type="PTM">
    <text evidence="6">Contains an active site 4-methylidene-imidazol-5-one (MIO), which is formed autocatalytically by cyclization and dehydration of residues Ala-Ser-Gly.</text>
</comment>
<accession>A0A398CAE8</accession>
<dbReference type="EC" id="4.3.1.3" evidence="2 6"/>
<name>A0A398CAE8_9BURK</name>
<keyword evidence="3 6" id="KW-0369">Histidine metabolism</keyword>
<keyword evidence="11" id="KW-1185">Reference proteome</keyword>
<evidence type="ECO:0000313" key="11">
    <source>
        <dbReference type="Proteomes" id="UP000266302"/>
    </source>
</evidence>
<dbReference type="Pfam" id="PF00221">
    <property type="entry name" value="Lyase_aromatic"/>
    <property type="match status" value="1"/>
</dbReference>
<comment type="pathway">
    <text evidence="1 6 8">Amino-acid degradation; L-histidine degradation into L-glutamate; N-formimidoyl-L-glutamate from L-histidine: step 1/3.</text>
</comment>
<comment type="subcellular location">
    <subcellularLocation>
        <location evidence="6 9">Cytoplasm</location>
    </subcellularLocation>
</comment>
<dbReference type="Gene3D" id="1.10.275.10">
    <property type="entry name" value="Fumarase/aspartase (N-terminal domain)"/>
    <property type="match status" value="1"/>
</dbReference>
<evidence type="ECO:0000256" key="9">
    <source>
        <dbReference type="RuleBase" id="RU004480"/>
    </source>
</evidence>
<evidence type="ECO:0000256" key="1">
    <source>
        <dbReference type="ARBA" id="ARBA00005113"/>
    </source>
</evidence>
<comment type="catalytic activity">
    <reaction evidence="5 6 8">
        <text>L-histidine = trans-urocanate + NH4(+)</text>
        <dbReference type="Rhea" id="RHEA:21232"/>
        <dbReference type="ChEBI" id="CHEBI:17771"/>
        <dbReference type="ChEBI" id="CHEBI:28938"/>
        <dbReference type="ChEBI" id="CHEBI:57595"/>
        <dbReference type="EC" id="4.3.1.3"/>
    </reaction>
</comment>
<dbReference type="InterPro" id="IPR005921">
    <property type="entry name" value="HutH"/>
</dbReference>
<keyword evidence="4 6" id="KW-0456">Lyase</keyword>
<dbReference type="GO" id="GO:0019557">
    <property type="term" value="P:L-histidine catabolic process to glutamate and formate"/>
    <property type="evidence" value="ECO:0007669"/>
    <property type="project" value="UniProtKB-UniPathway"/>
</dbReference>
<dbReference type="NCBIfam" id="TIGR01225">
    <property type="entry name" value="hutH"/>
    <property type="match status" value="1"/>
</dbReference>
<dbReference type="InterPro" id="IPR001106">
    <property type="entry name" value="Aromatic_Lyase"/>
</dbReference>
<evidence type="ECO:0000256" key="4">
    <source>
        <dbReference type="ARBA" id="ARBA00023239"/>
    </source>
</evidence>
<organism evidence="10 11">
    <name type="scientific">Simplicispira hankyongi</name>
    <dbReference type="NCBI Taxonomy" id="2315688"/>
    <lineage>
        <taxon>Bacteria</taxon>
        <taxon>Pseudomonadati</taxon>
        <taxon>Pseudomonadota</taxon>
        <taxon>Betaproteobacteria</taxon>
        <taxon>Burkholderiales</taxon>
        <taxon>Comamonadaceae</taxon>
        <taxon>Simplicispira</taxon>
    </lineage>
</organism>
<dbReference type="FunFam" id="1.20.200.10:FF:000003">
    <property type="entry name" value="Histidine ammonia-lyase"/>
    <property type="match status" value="1"/>
</dbReference>
<feature type="cross-link" description="5-imidazolinone (Ala-Gly)" evidence="6">
    <location>
        <begin position="149"/>
        <end position="151"/>
    </location>
</feature>
<gene>
    <name evidence="6 10" type="primary">hutH</name>
    <name evidence="10" type="ORF">D3F03_11410</name>
</gene>
<dbReference type="InterPro" id="IPR024083">
    <property type="entry name" value="Fumarase/histidase_N"/>
</dbReference>
<evidence type="ECO:0000256" key="2">
    <source>
        <dbReference type="ARBA" id="ARBA00012994"/>
    </source>
</evidence>
<dbReference type="PANTHER" id="PTHR10362">
    <property type="entry name" value="HISTIDINE AMMONIA-LYASE"/>
    <property type="match status" value="1"/>
</dbReference>
<comment type="caution">
    <text evidence="10">The sequence shown here is derived from an EMBL/GenBank/DDBJ whole genome shotgun (WGS) entry which is preliminary data.</text>
</comment>
<evidence type="ECO:0000256" key="6">
    <source>
        <dbReference type="HAMAP-Rule" id="MF_00229"/>
    </source>
</evidence>
<evidence type="ECO:0000256" key="7">
    <source>
        <dbReference type="RuleBase" id="RU003954"/>
    </source>
</evidence>
<dbReference type="PROSITE" id="PS00488">
    <property type="entry name" value="PAL_HISTIDASE"/>
    <property type="match status" value="1"/>
</dbReference>
<evidence type="ECO:0000313" key="10">
    <source>
        <dbReference type="EMBL" id="RID97848.1"/>
    </source>
</evidence>
<dbReference type="SUPFAM" id="SSF48557">
    <property type="entry name" value="L-aspartase-like"/>
    <property type="match status" value="1"/>
</dbReference>
<dbReference type="UniPathway" id="UPA00379">
    <property type="reaction ID" value="UER00549"/>
</dbReference>
<evidence type="ECO:0000256" key="5">
    <source>
        <dbReference type="ARBA" id="ARBA00049269"/>
    </source>
</evidence>
<dbReference type="GO" id="GO:0019556">
    <property type="term" value="P:L-histidine catabolic process to glutamate and formamide"/>
    <property type="evidence" value="ECO:0007669"/>
    <property type="project" value="UniProtKB-UniPathway"/>
</dbReference>
<evidence type="ECO:0000256" key="8">
    <source>
        <dbReference type="RuleBase" id="RU004479"/>
    </source>
</evidence>
<dbReference type="FunFam" id="1.10.275.10:FF:000005">
    <property type="entry name" value="Histidine ammonia-lyase"/>
    <property type="match status" value="1"/>
</dbReference>
<dbReference type="HAMAP" id="MF_00229">
    <property type="entry name" value="His_ammonia_lyase"/>
    <property type="match status" value="1"/>
</dbReference>
<comment type="similarity">
    <text evidence="6 7">Belongs to the PAL/histidase family.</text>
</comment>
<dbReference type="AlphaFoldDB" id="A0A398CAE8"/>
<dbReference type="Proteomes" id="UP000266302">
    <property type="component" value="Unassembled WGS sequence"/>
</dbReference>
<dbReference type="Gene3D" id="1.20.200.10">
    <property type="entry name" value="Fumarase/aspartase (Central domain)"/>
    <property type="match status" value="1"/>
</dbReference>
<reference evidence="10 11" key="1">
    <citation type="submission" date="2018-09" db="EMBL/GenBank/DDBJ databases">
        <title>Draft genome of Simplicispira sp. NY-02.</title>
        <authorList>
            <person name="Im W.T."/>
        </authorList>
    </citation>
    <scope>NUCLEOTIDE SEQUENCE [LARGE SCALE GENOMIC DNA]</scope>
    <source>
        <strain evidence="10 11">NY-02</strain>
    </source>
</reference>
<dbReference type="GO" id="GO:0004397">
    <property type="term" value="F:histidine ammonia-lyase activity"/>
    <property type="evidence" value="ECO:0007669"/>
    <property type="project" value="UniProtKB-UniRule"/>
</dbReference>
<feature type="modified residue" description="2,3-didehydroalanine (Ser)" evidence="6">
    <location>
        <position position="150"/>
    </location>
</feature>
<dbReference type="OrthoDB" id="9806955at2"/>
<evidence type="ECO:0000256" key="3">
    <source>
        <dbReference type="ARBA" id="ARBA00022808"/>
    </source>
</evidence>
<dbReference type="InterPro" id="IPR022313">
    <property type="entry name" value="Phe/His_NH3-lyase_AS"/>
</dbReference>
<proteinExistence type="inferred from homology"/>
<dbReference type="EMBL" id="QXJC01000004">
    <property type="protein sequence ID" value="RID97848.1"/>
    <property type="molecule type" value="Genomic_DNA"/>
</dbReference>
<protein>
    <recommendedName>
        <fullName evidence="2 6">Histidine ammonia-lyase</fullName>
        <shortName evidence="6">Histidase</shortName>
        <ecNumber evidence="2 6">4.3.1.3</ecNumber>
    </recommendedName>
</protein>
<dbReference type="CDD" id="cd00332">
    <property type="entry name" value="PAL-HAL"/>
    <property type="match status" value="1"/>
</dbReference>
<dbReference type="NCBIfam" id="NF006871">
    <property type="entry name" value="PRK09367.1"/>
    <property type="match status" value="1"/>
</dbReference>